<dbReference type="AlphaFoldDB" id="A0A1I0F3W2"/>
<reference evidence="6" key="1">
    <citation type="submission" date="2016-10" db="EMBL/GenBank/DDBJ databases">
        <authorList>
            <person name="Varghese N."/>
            <person name="Submissions S."/>
        </authorList>
    </citation>
    <scope>NUCLEOTIDE SEQUENCE [LARGE SCALE GENOMIC DNA]</scope>
    <source>
        <strain evidence="6">DSM 18579</strain>
    </source>
</reference>
<proteinExistence type="inferred from homology"/>
<dbReference type="NCBIfam" id="TIGR03420">
    <property type="entry name" value="DnaA_homol_Hda"/>
    <property type="match status" value="1"/>
</dbReference>
<dbReference type="InterPro" id="IPR017788">
    <property type="entry name" value="Hda"/>
</dbReference>
<evidence type="ECO:0000259" key="4">
    <source>
        <dbReference type="Pfam" id="PF22688"/>
    </source>
</evidence>
<gene>
    <name evidence="5" type="ORF">SAMN02583745_02637</name>
</gene>
<dbReference type="Pfam" id="PF22688">
    <property type="entry name" value="Hda_lid"/>
    <property type="match status" value="1"/>
</dbReference>
<dbReference type="OrthoDB" id="9784878at2"/>
<dbReference type="GO" id="GO:0032297">
    <property type="term" value="P:negative regulation of DNA-templated DNA replication initiation"/>
    <property type="evidence" value="ECO:0007669"/>
    <property type="project" value="InterPro"/>
</dbReference>
<comment type="similarity">
    <text evidence="2">Belongs to the DnaA family.</text>
</comment>
<dbReference type="Gene3D" id="3.40.50.300">
    <property type="entry name" value="P-loop containing nucleotide triphosphate hydrolases"/>
    <property type="match status" value="1"/>
</dbReference>
<dbReference type="Pfam" id="PF00308">
    <property type="entry name" value="Bac_DnaA"/>
    <property type="match status" value="1"/>
</dbReference>
<evidence type="ECO:0000313" key="6">
    <source>
        <dbReference type="Proteomes" id="UP000242642"/>
    </source>
</evidence>
<dbReference type="NCBIfam" id="NF005982">
    <property type="entry name" value="PRK08084.1"/>
    <property type="match status" value="1"/>
</dbReference>
<dbReference type="RefSeq" id="WP_093322027.1">
    <property type="nucleotide sequence ID" value="NZ_FOHV01000035.1"/>
</dbReference>
<protein>
    <submittedName>
        <fullName evidence="5">Regulatory inactivation of DnaA Hda protein</fullName>
    </submittedName>
</protein>
<dbReference type="InterPro" id="IPR020591">
    <property type="entry name" value="Chromosome_initiator_DnaA-like"/>
</dbReference>
<dbReference type="PANTHER" id="PTHR30050:SF5">
    <property type="entry name" value="DNAA REGULATORY INACTIVATOR HDA"/>
    <property type="match status" value="1"/>
</dbReference>
<dbReference type="EMBL" id="FOHV01000035">
    <property type="protein sequence ID" value="SET52729.1"/>
    <property type="molecule type" value="Genomic_DNA"/>
</dbReference>
<evidence type="ECO:0000256" key="2">
    <source>
        <dbReference type="RuleBase" id="RU004227"/>
    </source>
</evidence>
<dbReference type="PRINTS" id="PR00051">
    <property type="entry name" value="DNAA"/>
</dbReference>
<sequence length="232" mass="26649">MEQQLTLPLIPLPEDEVFSTFYPNGSEMAIFALHEVLKNPETEFIYLWGGKNTGKTHLLHSACSHNDQLSLPVALLPLTQRRYISPEMVEGLEELSLVCIDDIDEIACDDKWELAIFDLFNRIKEKDRATLIITGNQPPKELGIKLPDLISRLSWGEIYQLSPLKDEDKLQALQLRALQRGFELPEEVALFLVKRVDRDLRTLFEVLNRLDRASLEEKRLISVPFVKKVLSL</sequence>
<dbReference type="InterPro" id="IPR013317">
    <property type="entry name" value="DnaA_dom"/>
</dbReference>
<organism evidence="5 6">
    <name type="scientific">Thorsellia anophelis DSM 18579</name>
    <dbReference type="NCBI Taxonomy" id="1123402"/>
    <lineage>
        <taxon>Bacteria</taxon>
        <taxon>Pseudomonadati</taxon>
        <taxon>Pseudomonadota</taxon>
        <taxon>Gammaproteobacteria</taxon>
        <taxon>Enterobacterales</taxon>
        <taxon>Thorselliaceae</taxon>
        <taxon>Thorsellia</taxon>
    </lineage>
</organism>
<dbReference type="STRING" id="1123402.SAMN02583745_02637"/>
<name>A0A1I0F3W2_9GAMM</name>
<dbReference type="PANTHER" id="PTHR30050">
    <property type="entry name" value="CHROMOSOMAL REPLICATION INITIATOR PROTEIN DNAA"/>
    <property type="match status" value="1"/>
</dbReference>
<dbReference type="Proteomes" id="UP000242642">
    <property type="component" value="Unassembled WGS sequence"/>
</dbReference>
<accession>A0A1I0F3W2</accession>
<evidence type="ECO:0000259" key="3">
    <source>
        <dbReference type="Pfam" id="PF00308"/>
    </source>
</evidence>
<evidence type="ECO:0000313" key="5">
    <source>
        <dbReference type="EMBL" id="SET52729.1"/>
    </source>
</evidence>
<dbReference type="GO" id="GO:0006270">
    <property type="term" value="P:DNA replication initiation"/>
    <property type="evidence" value="ECO:0007669"/>
    <property type="project" value="TreeGrafter"/>
</dbReference>
<dbReference type="SUPFAM" id="SSF52540">
    <property type="entry name" value="P-loop containing nucleoside triphosphate hydrolases"/>
    <property type="match status" value="1"/>
</dbReference>
<feature type="domain" description="Hda lid" evidence="4">
    <location>
        <begin position="166"/>
        <end position="230"/>
    </location>
</feature>
<dbReference type="Gene3D" id="1.10.8.60">
    <property type="match status" value="1"/>
</dbReference>
<keyword evidence="6" id="KW-1185">Reference proteome</keyword>
<keyword evidence="1 2" id="KW-0235">DNA replication</keyword>
<feature type="domain" description="Chromosomal replication initiator protein DnaA ATPAse" evidence="3">
    <location>
        <begin position="17"/>
        <end position="157"/>
    </location>
</feature>
<dbReference type="InterPro" id="IPR027417">
    <property type="entry name" value="P-loop_NTPase"/>
</dbReference>
<dbReference type="InterPro" id="IPR055199">
    <property type="entry name" value="Hda_lid"/>
</dbReference>
<evidence type="ECO:0000256" key="1">
    <source>
        <dbReference type="ARBA" id="ARBA00022705"/>
    </source>
</evidence>